<keyword evidence="4" id="KW-0408">Iron</keyword>
<feature type="non-terminal residue" evidence="7">
    <location>
        <position position="224"/>
    </location>
</feature>
<evidence type="ECO:0000256" key="1">
    <source>
        <dbReference type="ARBA" id="ARBA00001966"/>
    </source>
</evidence>
<keyword evidence="2" id="KW-0949">S-adenosyl-L-methionine</keyword>
<evidence type="ECO:0000256" key="4">
    <source>
        <dbReference type="ARBA" id="ARBA00023004"/>
    </source>
</evidence>
<dbReference type="InterPro" id="IPR006158">
    <property type="entry name" value="Cobalamin-bd"/>
</dbReference>
<evidence type="ECO:0000313" key="7">
    <source>
        <dbReference type="EMBL" id="KKL07112.1"/>
    </source>
</evidence>
<dbReference type="GO" id="GO:0051536">
    <property type="term" value="F:iron-sulfur cluster binding"/>
    <property type="evidence" value="ECO:0007669"/>
    <property type="project" value="UniProtKB-KW"/>
</dbReference>
<evidence type="ECO:0000256" key="5">
    <source>
        <dbReference type="ARBA" id="ARBA00023014"/>
    </source>
</evidence>
<dbReference type="InterPro" id="IPR007197">
    <property type="entry name" value="rSAM"/>
</dbReference>
<dbReference type="InterPro" id="IPR023404">
    <property type="entry name" value="rSAM_horseshoe"/>
</dbReference>
<evidence type="ECO:0000256" key="2">
    <source>
        <dbReference type="ARBA" id="ARBA00022691"/>
    </source>
</evidence>
<dbReference type="PANTHER" id="PTHR43409">
    <property type="entry name" value="ANAEROBIC MAGNESIUM-PROTOPORPHYRIN IX MONOMETHYL ESTER CYCLASE-RELATED"/>
    <property type="match status" value="1"/>
</dbReference>
<gene>
    <name evidence="7" type="ORF">LCGC14_2589300</name>
</gene>
<sequence>MKILLIAPACGKWRHIGRQWFLNGRTFRFSLLSLLSVAAESPPDAEVRIVDEQIDEIPWDADVDLVGITCMTAVAPRAYEIARRFRDRRIPVVLGGMHPTLCPEEAIRKVDAIVVGEAEGVWRQVVADASDGQLKGIYRNELPPLTGLKRLPRHLLSAGKYATISAVQATRGCSHGCYFCAVAAFNRQTQRQRPVEEVIAEIKDLPSRGLVFVDDNLTAERDYA</sequence>
<keyword evidence="5" id="KW-0411">Iron-sulfur</keyword>
<dbReference type="GO" id="GO:0003824">
    <property type="term" value="F:catalytic activity"/>
    <property type="evidence" value="ECO:0007669"/>
    <property type="project" value="InterPro"/>
</dbReference>
<accession>A0A0F9AZZ8</accession>
<dbReference type="GO" id="GO:0046872">
    <property type="term" value="F:metal ion binding"/>
    <property type="evidence" value="ECO:0007669"/>
    <property type="project" value="UniProtKB-KW"/>
</dbReference>
<dbReference type="Gene3D" id="3.80.30.20">
    <property type="entry name" value="tm_1862 like domain"/>
    <property type="match status" value="1"/>
</dbReference>
<proteinExistence type="predicted"/>
<dbReference type="PROSITE" id="PS51332">
    <property type="entry name" value="B12_BINDING"/>
    <property type="match status" value="1"/>
</dbReference>
<evidence type="ECO:0000256" key="3">
    <source>
        <dbReference type="ARBA" id="ARBA00022723"/>
    </source>
</evidence>
<dbReference type="GO" id="GO:0031419">
    <property type="term" value="F:cobalamin binding"/>
    <property type="evidence" value="ECO:0007669"/>
    <property type="project" value="InterPro"/>
</dbReference>
<dbReference type="InterPro" id="IPR051198">
    <property type="entry name" value="BchE-like"/>
</dbReference>
<feature type="domain" description="B12-binding" evidence="6">
    <location>
        <begin position="50"/>
        <end position="136"/>
    </location>
</feature>
<name>A0A0F9AZZ8_9ZZZZ</name>
<dbReference type="Pfam" id="PF02310">
    <property type="entry name" value="B12-binding"/>
    <property type="match status" value="1"/>
</dbReference>
<comment type="cofactor">
    <cofactor evidence="1">
        <name>[4Fe-4S] cluster</name>
        <dbReference type="ChEBI" id="CHEBI:49883"/>
    </cofactor>
</comment>
<dbReference type="InterPro" id="IPR058240">
    <property type="entry name" value="rSAM_sf"/>
</dbReference>
<dbReference type="SUPFAM" id="SSF102114">
    <property type="entry name" value="Radical SAM enzymes"/>
    <property type="match status" value="1"/>
</dbReference>
<dbReference type="GO" id="GO:0005829">
    <property type="term" value="C:cytosol"/>
    <property type="evidence" value="ECO:0007669"/>
    <property type="project" value="TreeGrafter"/>
</dbReference>
<organism evidence="7">
    <name type="scientific">marine sediment metagenome</name>
    <dbReference type="NCBI Taxonomy" id="412755"/>
    <lineage>
        <taxon>unclassified sequences</taxon>
        <taxon>metagenomes</taxon>
        <taxon>ecological metagenomes</taxon>
    </lineage>
</organism>
<reference evidence="7" key="1">
    <citation type="journal article" date="2015" name="Nature">
        <title>Complex archaea that bridge the gap between prokaryotes and eukaryotes.</title>
        <authorList>
            <person name="Spang A."/>
            <person name="Saw J.H."/>
            <person name="Jorgensen S.L."/>
            <person name="Zaremba-Niedzwiedzka K."/>
            <person name="Martijn J."/>
            <person name="Lind A.E."/>
            <person name="van Eijk R."/>
            <person name="Schleper C."/>
            <person name="Guy L."/>
            <person name="Ettema T.J."/>
        </authorList>
    </citation>
    <scope>NUCLEOTIDE SEQUENCE</scope>
</reference>
<dbReference type="SFLD" id="SFLDS00029">
    <property type="entry name" value="Radical_SAM"/>
    <property type="match status" value="1"/>
</dbReference>
<dbReference type="PANTHER" id="PTHR43409:SF7">
    <property type="entry name" value="BLL1977 PROTEIN"/>
    <property type="match status" value="1"/>
</dbReference>
<comment type="caution">
    <text evidence="7">The sequence shown here is derived from an EMBL/GenBank/DDBJ whole genome shotgun (WGS) entry which is preliminary data.</text>
</comment>
<keyword evidence="3" id="KW-0479">Metal-binding</keyword>
<dbReference type="CDD" id="cd02068">
    <property type="entry name" value="radical_SAM_B12_BD"/>
    <property type="match status" value="1"/>
</dbReference>
<dbReference type="AlphaFoldDB" id="A0A0F9AZZ8"/>
<evidence type="ECO:0000259" key="6">
    <source>
        <dbReference type="PROSITE" id="PS51332"/>
    </source>
</evidence>
<protein>
    <recommendedName>
        <fullName evidence="6">B12-binding domain-containing protein</fullName>
    </recommendedName>
</protein>
<dbReference type="EMBL" id="LAZR01043425">
    <property type="protein sequence ID" value="KKL07112.1"/>
    <property type="molecule type" value="Genomic_DNA"/>
</dbReference>
<dbReference type="SFLD" id="SFLDG01082">
    <property type="entry name" value="B12-binding_domain_containing"/>
    <property type="match status" value="1"/>
</dbReference>
<dbReference type="Gene3D" id="3.40.50.280">
    <property type="entry name" value="Cobalamin-binding domain"/>
    <property type="match status" value="1"/>
</dbReference>